<evidence type="ECO:0000313" key="3">
    <source>
        <dbReference type="Proteomes" id="UP001057474"/>
    </source>
</evidence>
<feature type="region of interest" description="Disordered" evidence="1">
    <location>
        <begin position="194"/>
        <end position="222"/>
    </location>
</feature>
<evidence type="ECO:0000256" key="1">
    <source>
        <dbReference type="SAM" id="MobiDB-lite"/>
    </source>
</evidence>
<reference evidence="2" key="1">
    <citation type="submission" date="2021-03" db="EMBL/GenBank/DDBJ databases">
        <title>Legionella lytica PCM 2298.</title>
        <authorList>
            <person name="Koper P."/>
        </authorList>
    </citation>
    <scope>NUCLEOTIDE SEQUENCE</scope>
    <source>
        <strain evidence="2">PCM 2298</strain>
    </source>
</reference>
<accession>A0ABY4Y5E8</accession>
<keyword evidence="2" id="KW-0067">ATP-binding</keyword>
<feature type="compositionally biased region" description="Polar residues" evidence="1">
    <location>
        <begin position="201"/>
        <end position="210"/>
    </location>
</feature>
<dbReference type="InterPro" id="IPR036890">
    <property type="entry name" value="HATPase_C_sf"/>
</dbReference>
<dbReference type="SUPFAM" id="SSF55874">
    <property type="entry name" value="ATPase domain of HSP90 chaperone/DNA topoisomerase II/histidine kinase"/>
    <property type="match status" value="1"/>
</dbReference>
<dbReference type="GO" id="GO:0005524">
    <property type="term" value="F:ATP binding"/>
    <property type="evidence" value="ECO:0007669"/>
    <property type="project" value="UniProtKB-KW"/>
</dbReference>
<sequence length="222" mass="24349">MEDFEHQVRCYFEEKIGAAGLAAAHRVILESLNELIKNAIDAGAENFFIEDRSTTLASSICIFDDGIGFSSDFLGADCASIDYERKLSGCHSIMSHKIGQNKLGGQGRGLAQAFEVIKSFDGKVICSHRPDEMKGAFITFSSLNTPVSMEHISELFNAARASWASPYCQYAQEDAESIVSQMKDSFRLFTRKSSKDHGLSLSKSNDSSVPTEADVRPIFAPN</sequence>
<evidence type="ECO:0000313" key="2">
    <source>
        <dbReference type="EMBL" id="USQ12692.1"/>
    </source>
</evidence>
<proteinExistence type="predicted"/>
<protein>
    <submittedName>
        <fullName evidence="2">ATP-binding protein</fullName>
    </submittedName>
</protein>
<dbReference type="EMBL" id="CP071527">
    <property type="protein sequence ID" value="USQ12692.1"/>
    <property type="molecule type" value="Genomic_DNA"/>
</dbReference>
<name>A0ABY4Y5E8_9GAMM</name>
<keyword evidence="3" id="KW-1185">Reference proteome</keyword>
<dbReference type="Gene3D" id="3.30.565.10">
    <property type="entry name" value="Histidine kinase-like ATPase, C-terminal domain"/>
    <property type="match status" value="1"/>
</dbReference>
<dbReference type="Pfam" id="PF13589">
    <property type="entry name" value="HATPase_c_3"/>
    <property type="match status" value="1"/>
</dbReference>
<dbReference type="Proteomes" id="UP001057474">
    <property type="component" value="Chromosome"/>
</dbReference>
<organism evidence="2 3">
    <name type="scientific">Legionella lytica</name>
    <dbReference type="NCBI Taxonomy" id="96232"/>
    <lineage>
        <taxon>Bacteria</taxon>
        <taxon>Pseudomonadati</taxon>
        <taxon>Pseudomonadota</taxon>
        <taxon>Gammaproteobacteria</taxon>
        <taxon>Legionellales</taxon>
        <taxon>Legionellaceae</taxon>
        <taxon>Legionella</taxon>
    </lineage>
</organism>
<dbReference type="RefSeq" id="WP_252578901.1">
    <property type="nucleotide sequence ID" value="NZ_CP071527.1"/>
</dbReference>
<gene>
    <name evidence="2" type="ORF">J2N86_08195</name>
</gene>
<keyword evidence="2" id="KW-0547">Nucleotide-binding</keyword>